<reference evidence="3" key="1">
    <citation type="submission" date="2013-09" db="EMBL/GenBank/DDBJ databases">
        <title>Corchorus olitorius genome sequencing.</title>
        <authorList>
            <person name="Alam M."/>
            <person name="Haque M.S."/>
            <person name="Islam M.S."/>
            <person name="Emdad E.M."/>
            <person name="Islam M.M."/>
            <person name="Ahmed B."/>
            <person name="Halim A."/>
            <person name="Hossen Q.M.M."/>
            <person name="Hossain M.Z."/>
            <person name="Ahmed R."/>
            <person name="Khan M.M."/>
            <person name="Islam R."/>
            <person name="Rashid M.M."/>
            <person name="Khan S.A."/>
            <person name="Rahman M.S."/>
            <person name="Alam M."/>
            <person name="Yahiya A.S."/>
            <person name="Khan M.S."/>
            <person name="Azam M.S."/>
            <person name="Haque T."/>
            <person name="Lashkar M.Z.H."/>
            <person name="Akhand A.I."/>
            <person name="Morshed G."/>
            <person name="Roy S."/>
            <person name="Uddin K.S."/>
            <person name="Rabeya T."/>
            <person name="Hossain A.S."/>
            <person name="Chowdhury A."/>
            <person name="Snigdha A.R."/>
            <person name="Mortoza M.S."/>
            <person name="Matin S.A."/>
            <person name="Hoque S.M.E."/>
            <person name="Islam M.K."/>
            <person name="Roy D.K."/>
            <person name="Haider R."/>
            <person name="Moosa M.M."/>
            <person name="Elias S.M."/>
            <person name="Hasan A.M."/>
            <person name="Jahan S."/>
            <person name="Shafiuddin M."/>
            <person name="Mahmood N."/>
            <person name="Shommy N.S."/>
        </authorList>
    </citation>
    <scope>NUCLEOTIDE SEQUENCE [LARGE SCALE GENOMIC DNA]</scope>
    <source>
        <strain evidence="3">cv. O-4</strain>
    </source>
</reference>
<keyword evidence="3" id="KW-1185">Reference proteome</keyword>
<name>A0A1R3H4H8_9ROSI</name>
<feature type="compositionally biased region" description="Polar residues" evidence="1">
    <location>
        <begin position="942"/>
        <end position="953"/>
    </location>
</feature>
<evidence type="ECO:0000313" key="2">
    <source>
        <dbReference type="EMBL" id="OMO65229.1"/>
    </source>
</evidence>
<protein>
    <submittedName>
        <fullName evidence="2">Uncharacterized protein</fullName>
    </submittedName>
</protein>
<dbReference type="EMBL" id="AWUE01020852">
    <property type="protein sequence ID" value="OMO65229.1"/>
    <property type="molecule type" value="Genomic_DNA"/>
</dbReference>
<feature type="compositionally biased region" description="Polar residues" evidence="1">
    <location>
        <begin position="962"/>
        <end position="975"/>
    </location>
</feature>
<dbReference type="PANTHER" id="PTHR36344">
    <property type="entry name" value="RX N-TERMINAL DOMAIN-CONTAINING PROTEIN"/>
    <property type="match status" value="1"/>
</dbReference>
<dbReference type="AlphaFoldDB" id="A0A1R3H4H8"/>
<feature type="region of interest" description="Disordered" evidence="1">
    <location>
        <begin position="942"/>
        <end position="992"/>
    </location>
</feature>
<comment type="caution">
    <text evidence="2">The sequence shown here is derived from an EMBL/GenBank/DDBJ whole genome shotgun (WGS) entry which is preliminary data.</text>
</comment>
<proteinExistence type="predicted"/>
<organism evidence="2 3">
    <name type="scientific">Corchorus olitorius</name>
    <dbReference type="NCBI Taxonomy" id="93759"/>
    <lineage>
        <taxon>Eukaryota</taxon>
        <taxon>Viridiplantae</taxon>
        <taxon>Streptophyta</taxon>
        <taxon>Embryophyta</taxon>
        <taxon>Tracheophyta</taxon>
        <taxon>Spermatophyta</taxon>
        <taxon>Magnoliopsida</taxon>
        <taxon>eudicotyledons</taxon>
        <taxon>Gunneridae</taxon>
        <taxon>Pentapetalae</taxon>
        <taxon>rosids</taxon>
        <taxon>malvids</taxon>
        <taxon>Malvales</taxon>
        <taxon>Malvaceae</taxon>
        <taxon>Grewioideae</taxon>
        <taxon>Apeibeae</taxon>
        <taxon>Corchorus</taxon>
    </lineage>
</organism>
<accession>A0A1R3H4H8</accession>
<gene>
    <name evidence="2" type="ORF">COLO4_31377</name>
</gene>
<dbReference type="PANTHER" id="PTHR36344:SF2">
    <property type="entry name" value="INTEGRASE CORE DOMAIN CONTAINING PROTEIN"/>
    <property type="match status" value="1"/>
</dbReference>
<feature type="region of interest" description="Disordered" evidence="1">
    <location>
        <begin position="757"/>
        <end position="776"/>
    </location>
</feature>
<sequence length="992" mass="110116">MKAFQDQPGYRPVPQRIRADATAVDNRRGLPRCRTKTKIRKVPPWYGPRGSLLVPLKGAGKYVFLAPVYKVKRLSFDVNLIFSWWDDVIYHPGFMLGGSNSVFTSLHSFSLLVVSRMAMDAETANRLLAISAELQQLEAELFGRQRVLNLLQNSVRTTLNSEIKEARIRAARGRVEEVEGRLQALRTEQQDLVTLNGAPLPSFRFWVVTSSLTSFFLIPPIPIVHNGSGSCLVQSVRIERGEFRSSHLTRSKKKIPSAKEDRSPAIDHRFHFRLRANLGKSSRAPTVLLKPAVILRLFSLDANLAPNFETPRLTTGCSLKLKKNGIWILISFTLSLLHSFLSLSPLVPLTYSIVIAAAGLLTTISVAADSIKSVAADSSISLDSSSKEKPSTYFRIDIRISPEGHEEVTEVEELAHLEAVSRQSYQLTEGHGLSQTWEGNIGNRPLSTKKQLALQRVKVGTLETSTQGRTKDLVLLVGLSIRFEAISVPRKKLCPESYNKRKGKGGSELIYWQKSGSRTGTSSFPHGQIPFLSFNYSKAFRLVILLLAILATDVEIAKSVHSLPLILIQRPKSLKQKQLSIPVKGDEAWERSPNGEGKLYGRKEEKRLSFEDRHLPRMWILPTGFDRSRVVLVIRLASSSSTALVHSSTSPSRVSSLRLALIGLVILNEILSISPAWHHLANLQVQAEGPFHRGHCKAQYPNNKAVKSGAYRTTKKVGLSPLWSVFQEPTNLSGEIELVSIASKAIEEYPDSVKSIPETRLGNRKETSSSSGSGTLSLLTAPLDSEQLSSSDYGKTLIVRQDKMYQPGKRRREACGNPMSVNKQLIAAIHGEVDQYESGPWLLFCRSLQLCLASIHPIQTIRTQSFLFLSFFSYIGIHSANGIMVLRRGFHFTDKTPIVPDYLPCKPDPSLSAMFRRKVGHQQQQNICITTLRAHNICNTSAGETGTNNNGTHLFNERKSQAPISSNTRKTTQLNGLERPKQGNGASLPSLT</sequence>
<dbReference type="Proteomes" id="UP000187203">
    <property type="component" value="Unassembled WGS sequence"/>
</dbReference>
<evidence type="ECO:0000313" key="3">
    <source>
        <dbReference type="Proteomes" id="UP000187203"/>
    </source>
</evidence>
<evidence type="ECO:0000256" key="1">
    <source>
        <dbReference type="SAM" id="MobiDB-lite"/>
    </source>
</evidence>